<dbReference type="CDD" id="cd02780">
    <property type="entry name" value="MopB_CT_Tetrathionate_Arsenate-R"/>
    <property type="match status" value="1"/>
</dbReference>
<keyword evidence="5" id="KW-0732">Signal</keyword>
<dbReference type="Gene3D" id="3.40.50.740">
    <property type="match status" value="1"/>
</dbReference>
<dbReference type="Pfam" id="PF04879">
    <property type="entry name" value="Molybdop_Fe4S4"/>
    <property type="match status" value="1"/>
</dbReference>
<evidence type="ECO:0000313" key="10">
    <source>
        <dbReference type="EMBL" id="BAH77225.1"/>
    </source>
</evidence>
<dbReference type="Gene3D" id="3.40.228.10">
    <property type="entry name" value="Dimethylsulfoxide Reductase, domain 2"/>
    <property type="match status" value="1"/>
</dbReference>
<dbReference type="InterPro" id="IPR006656">
    <property type="entry name" value="Mopterin_OxRdtase"/>
</dbReference>
<evidence type="ECO:0000259" key="9">
    <source>
        <dbReference type="PROSITE" id="PS51669"/>
    </source>
</evidence>
<organism evidence="10 11">
    <name type="scientific">Solidesulfovibrio magneticus (strain ATCC 700980 / DSM 13731 / RS-1)</name>
    <name type="common">Desulfovibrio magneticus</name>
    <dbReference type="NCBI Taxonomy" id="573370"/>
    <lineage>
        <taxon>Bacteria</taxon>
        <taxon>Pseudomonadati</taxon>
        <taxon>Thermodesulfobacteriota</taxon>
        <taxon>Desulfovibrionia</taxon>
        <taxon>Desulfovibrionales</taxon>
        <taxon>Desulfovibrionaceae</taxon>
        <taxon>Solidesulfovibrio</taxon>
    </lineage>
</organism>
<dbReference type="STRING" id="573370.DMR_37340"/>
<dbReference type="KEGG" id="dma:DMR_37340"/>
<reference evidence="10 11" key="1">
    <citation type="journal article" date="2009" name="Genome Res.">
        <title>Whole genome sequence of Desulfovibrio magneticus strain RS-1 revealed common gene clusters in magnetotactic bacteria.</title>
        <authorList>
            <person name="Nakazawa H."/>
            <person name="Arakaki A."/>
            <person name="Narita-Yamada S."/>
            <person name="Yashiro I."/>
            <person name="Jinno K."/>
            <person name="Aoki N."/>
            <person name="Tsuruyama A."/>
            <person name="Okamura Y."/>
            <person name="Tanikawa S."/>
            <person name="Fujita N."/>
            <person name="Takeyama H."/>
            <person name="Matsunaga T."/>
        </authorList>
    </citation>
    <scope>NUCLEOTIDE SEQUENCE [LARGE SCALE GENOMIC DNA]</scope>
    <source>
        <strain evidence="11">ATCC 700980 / DSM 13731 / RS-1</strain>
    </source>
</reference>
<dbReference type="AlphaFoldDB" id="C4XM97"/>
<dbReference type="Gene3D" id="3.30.200.210">
    <property type="match status" value="1"/>
</dbReference>
<accession>C4XM97</accession>
<comment type="similarity">
    <text evidence="1">Belongs to the prokaryotic molybdopterin-containing oxidoreductase family.</text>
</comment>
<gene>
    <name evidence="10" type="ordered locus">DMR_37340</name>
</gene>
<dbReference type="PANTHER" id="PTHR43742">
    <property type="entry name" value="TRIMETHYLAMINE-N-OXIDE REDUCTASE"/>
    <property type="match status" value="1"/>
</dbReference>
<dbReference type="InterPro" id="IPR009010">
    <property type="entry name" value="Asp_de-COase-like_dom_sf"/>
</dbReference>
<dbReference type="EMBL" id="AP010904">
    <property type="protein sequence ID" value="BAH77225.1"/>
    <property type="molecule type" value="Genomic_DNA"/>
</dbReference>
<dbReference type="OrthoDB" id="9810782at2"/>
<keyword evidence="8" id="KW-0411">Iron-sulfur</keyword>
<evidence type="ECO:0000256" key="2">
    <source>
        <dbReference type="ARBA" id="ARBA00022485"/>
    </source>
</evidence>
<keyword evidence="4" id="KW-0479">Metal-binding</keyword>
<dbReference type="SMART" id="SM00926">
    <property type="entry name" value="Molybdop_Fe4S4"/>
    <property type="match status" value="1"/>
</dbReference>
<dbReference type="InterPro" id="IPR006963">
    <property type="entry name" value="Mopterin_OxRdtase_4Fe-4S_dom"/>
</dbReference>
<dbReference type="GO" id="GO:0046872">
    <property type="term" value="F:metal ion binding"/>
    <property type="evidence" value="ECO:0007669"/>
    <property type="project" value="UniProtKB-KW"/>
</dbReference>
<dbReference type="GO" id="GO:0043546">
    <property type="term" value="F:molybdopterin cofactor binding"/>
    <property type="evidence" value="ECO:0007669"/>
    <property type="project" value="InterPro"/>
</dbReference>
<sequence length="1049" mass="114402">MDRRCFLKTSALLGGSLAVSGWLRPDALADASASTSAYTGNMPENMIFSACQQCNTQCGIKVKIVGGQVAKIDGNPLSPWTMTPQLPYATPMAEAASFDASLCPKGYAGIQTLYDPYRIIKVLKRAGKRGENKWKSIPFEQAVAEIADGGDLFGEGHVDGLNAIIACRDPKIAEALQKDTADVLAKKLTLDEFKAKQAANLKYLIDPDHPDLGLKNNQFCLNWGRLKGGRSELIRRFTEFSCGSYNYHGHTTVCQGSLYFSGKAMSDQFVEGKFTDGAKFYWQADTGNAEFLLFVGASPFEANYGPPLRAGKITRLQHEGVKVAVVDPRCSKAASRAWKWLPNKPDGVGALAQAMIRWIIENKRYDERYLKNANKAAAKADNEPTWSQACWLVKLDANGKPGLYLRGSDLGMAPEKRPKKDGKGEWDFDPFVCLNDSGEPVFFDPNDDKAVAEGQVLWTGEVGGVAAKTVLQIYREEAETKSLAQWCELAGLAQGDVVDVAREFTSHGKRAVADLHRGVSQHTNGFYNVVAWYTVNTLIGNHDWMGGLAKATNFNYDGSAQGKPYDCLAHPAKFKGWGVSIIRHQTAYDKSTLFSGYPAKRVWYPFCSDIYQEVVPSAGDGYPYPLKCLMLYMGTPVYALPAGHEIAKILADPKKIPLFITSDITVGETSIFADYVFPDLTYLERWEFVGSHPSMTPKVGAIRQPAAAPLTDTCTVYGQQMPICLESMLLGLAEKLGLAGFGENAFGPGRHLKRMDDLYLPMCANMAYGDKADGSEKIPAADAAEVAIFLAARKHLPATMFDAKRWEGLVGPELWPSVVAMLNRGGRFQAYDKAYKDGQLANKYGKMVGLYFENLAKAKDSMTGKAYLPYGGYVASPLDCTGKPLDDAAAGYDLTMITYKAVTQTKSRTSGDYWLQAPYPENFVELSAADAARLGLKAGDAVKIVSASNTEGVWDLGPFGKKFMIGKVRILEGLRPGVTAFSLGHGHWAYGAGQWQIDGQAIAPDPRRATGVHGNAAMRVDPVLKNTCLVDKVGGSAVFYQTQVKLVKV</sequence>
<keyword evidence="7" id="KW-0408">Iron</keyword>
<dbReference type="Gene3D" id="2.40.40.20">
    <property type="match status" value="1"/>
</dbReference>
<feature type="domain" description="4Fe-4S Mo/W bis-MGD-type" evidence="9">
    <location>
        <begin position="44"/>
        <end position="117"/>
    </location>
</feature>
<dbReference type="SUPFAM" id="SSF53706">
    <property type="entry name" value="Formate dehydrogenase/DMSO reductase, domains 1-3"/>
    <property type="match status" value="1"/>
</dbReference>
<dbReference type="GO" id="GO:0016491">
    <property type="term" value="F:oxidoreductase activity"/>
    <property type="evidence" value="ECO:0007669"/>
    <property type="project" value="UniProtKB-KW"/>
</dbReference>
<evidence type="ECO:0000256" key="1">
    <source>
        <dbReference type="ARBA" id="ARBA00010312"/>
    </source>
</evidence>
<dbReference type="Pfam" id="PF01568">
    <property type="entry name" value="Molydop_binding"/>
    <property type="match status" value="1"/>
</dbReference>
<dbReference type="InterPro" id="IPR006657">
    <property type="entry name" value="MoPterin_dinucl-bd_dom"/>
</dbReference>
<evidence type="ECO:0000256" key="3">
    <source>
        <dbReference type="ARBA" id="ARBA00022505"/>
    </source>
</evidence>
<dbReference type="InterPro" id="IPR037946">
    <property type="entry name" value="MopB_CT_Tetrathionate"/>
</dbReference>
<evidence type="ECO:0000256" key="7">
    <source>
        <dbReference type="ARBA" id="ARBA00023004"/>
    </source>
</evidence>
<dbReference type="SUPFAM" id="SSF50692">
    <property type="entry name" value="ADC-like"/>
    <property type="match status" value="1"/>
</dbReference>
<keyword evidence="11" id="KW-1185">Reference proteome</keyword>
<dbReference type="PROSITE" id="PS51669">
    <property type="entry name" value="4FE4S_MOW_BIS_MGD"/>
    <property type="match status" value="1"/>
</dbReference>
<dbReference type="RefSeq" id="WP_015862367.1">
    <property type="nucleotide sequence ID" value="NC_012796.1"/>
</dbReference>
<keyword evidence="3" id="KW-0500">Molybdenum</keyword>
<evidence type="ECO:0000313" key="11">
    <source>
        <dbReference type="Proteomes" id="UP000009071"/>
    </source>
</evidence>
<keyword evidence="2" id="KW-0004">4Fe-4S</keyword>
<name>C4XM97_SOLM1</name>
<evidence type="ECO:0000256" key="6">
    <source>
        <dbReference type="ARBA" id="ARBA00023002"/>
    </source>
</evidence>
<dbReference type="PROSITE" id="PS51318">
    <property type="entry name" value="TAT"/>
    <property type="match status" value="1"/>
</dbReference>
<keyword evidence="6" id="KW-0560">Oxidoreductase</keyword>
<dbReference type="Pfam" id="PF00384">
    <property type="entry name" value="Molybdopterin"/>
    <property type="match status" value="1"/>
</dbReference>
<dbReference type="Proteomes" id="UP000009071">
    <property type="component" value="Chromosome"/>
</dbReference>
<dbReference type="GO" id="GO:0051539">
    <property type="term" value="F:4 iron, 4 sulfur cluster binding"/>
    <property type="evidence" value="ECO:0007669"/>
    <property type="project" value="UniProtKB-KW"/>
</dbReference>
<evidence type="ECO:0000256" key="5">
    <source>
        <dbReference type="ARBA" id="ARBA00022729"/>
    </source>
</evidence>
<evidence type="ECO:0000256" key="4">
    <source>
        <dbReference type="ARBA" id="ARBA00022723"/>
    </source>
</evidence>
<dbReference type="HOGENOM" id="CLU_008235_0_0_7"/>
<dbReference type="InterPro" id="IPR006311">
    <property type="entry name" value="TAT_signal"/>
</dbReference>
<dbReference type="InterPro" id="IPR050612">
    <property type="entry name" value="Prok_Mopterin_Oxidored"/>
</dbReference>
<proteinExistence type="inferred from homology"/>
<dbReference type="eggNOG" id="COG0243">
    <property type="taxonomic scope" value="Bacteria"/>
</dbReference>
<dbReference type="PANTHER" id="PTHR43742:SF9">
    <property type="entry name" value="TETRATHIONATE REDUCTASE SUBUNIT A"/>
    <property type="match status" value="1"/>
</dbReference>
<protein>
    <submittedName>
        <fullName evidence="10">Molybdopterin oxidoreductase molybdopterin binding subunit</fullName>
    </submittedName>
</protein>
<evidence type="ECO:0000256" key="8">
    <source>
        <dbReference type="ARBA" id="ARBA00023014"/>
    </source>
</evidence>